<dbReference type="InterPro" id="IPR029066">
    <property type="entry name" value="PLP-binding_barrel"/>
</dbReference>
<dbReference type="Pfam" id="PF01168">
    <property type="entry name" value="Ala_racemase_N"/>
    <property type="match status" value="1"/>
</dbReference>
<feature type="domain" description="Alanine racemase N-terminal" evidence="1">
    <location>
        <begin position="33"/>
        <end position="264"/>
    </location>
</feature>
<reference evidence="3" key="2">
    <citation type="submission" date="2023-01" db="EMBL/GenBank/DDBJ databases">
        <authorList>
            <person name="Sun Q."/>
            <person name="Evtushenko L."/>
        </authorList>
    </citation>
    <scope>NUCLEOTIDE SEQUENCE</scope>
    <source>
        <strain evidence="3">VKM Ac-1958</strain>
    </source>
</reference>
<evidence type="ECO:0000313" key="3">
    <source>
        <dbReference type="EMBL" id="GLK00647.1"/>
    </source>
</evidence>
<gene>
    <name evidence="3" type="ORF">GCM10017596_03620</name>
</gene>
<dbReference type="InterPro" id="IPR048449">
    <property type="entry name" value="YhfX-like_C"/>
</dbReference>
<feature type="domain" description="YhfX-like C-terminal" evidence="2">
    <location>
        <begin position="279"/>
        <end position="384"/>
    </location>
</feature>
<dbReference type="AlphaFoldDB" id="A0A9W6HQR2"/>
<dbReference type="Gene3D" id="2.40.37.30">
    <property type="match status" value="2"/>
</dbReference>
<evidence type="ECO:0000259" key="2">
    <source>
        <dbReference type="Pfam" id="PF21279"/>
    </source>
</evidence>
<keyword evidence="4" id="KW-1185">Reference proteome</keyword>
<dbReference type="Proteomes" id="UP001142325">
    <property type="component" value="Unassembled WGS sequence"/>
</dbReference>
<comment type="caution">
    <text evidence="3">The sequence shown here is derived from an EMBL/GenBank/DDBJ whole genome shotgun (WGS) entry which is preliminary data.</text>
</comment>
<dbReference type="Pfam" id="PF21279">
    <property type="entry name" value="YhfX-like_C"/>
    <property type="match status" value="1"/>
</dbReference>
<name>A0A9W6HQR2_9MICO</name>
<evidence type="ECO:0000313" key="4">
    <source>
        <dbReference type="Proteomes" id="UP001142325"/>
    </source>
</evidence>
<evidence type="ECO:0000259" key="1">
    <source>
        <dbReference type="Pfam" id="PF01168"/>
    </source>
</evidence>
<sequence length="414" mass="43570">MFLSLLQRRNAALLQAAAAFHRSGELPPNTFVIDLDAVERNARTISAEAARLGMRPFAMTKQIGRNPDASRAIRRGGITEAVGVDLECAVAAATGGLATGHVGHLVQIPRHRAAEASALQPRYWTVFSEQKAREAGAAALAHGRVQDVLLRVVAPGDRFYTGHEGGFDAERIVEHARVIDALPGVRVAGATTFPATLVDGESGEAQTTPNLQTLAQAKRRLQDAGFEDVQMNAPGTTSTATLARLAEAGATQVEPGHGLTGTTPLHARVDLLEEPAIAYVTEVSHLWDDRAYVFGGGLYVDPVHGIPATSALIVRDGEDPATVTARPVEMPAPEAIDYYARIPLDAPADAAEGDTVIFGFRPQVFVSRGLTAGIRGLSTGSPQLAEIWSSNGAPPLRATAETAALAVTQQEVGA</sequence>
<accession>A0A9W6HQR2</accession>
<protein>
    <submittedName>
        <fullName evidence="3">Amino-acid racemase</fullName>
    </submittedName>
</protein>
<dbReference type="InterPro" id="IPR001608">
    <property type="entry name" value="Ala_racemase_N"/>
</dbReference>
<dbReference type="EMBL" id="BSET01000001">
    <property type="protein sequence ID" value="GLK00647.1"/>
    <property type="molecule type" value="Genomic_DNA"/>
</dbReference>
<proteinExistence type="predicted"/>
<dbReference type="SUPFAM" id="SSF51419">
    <property type="entry name" value="PLP-binding barrel"/>
    <property type="match status" value="1"/>
</dbReference>
<organism evidence="3 4">
    <name type="scientific">Microbacterium keratanolyticum</name>
    <dbReference type="NCBI Taxonomy" id="67574"/>
    <lineage>
        <taxon>Bacteria</taxon>
        <taxon>Bacillati</taxon>
        <taxon>Actinomycetota</taxon>
        <taxon>Actinomycetes</taxon>
        <taxon>Micrococcales</taxon>
        <taxon>Microbacteriaceae</taxon>
        <taxon>Microbacterium</taxon>
    </lineage>
</organism>
<dbReference type="RefSeq" id="WP_204938349.1">
    <property type="nucleotide sequence ID" value="NZ_BAAAUM010000001.1"/>
</dbReference>
<reference evidence="3" key="1">
    <citation type="journal article" date="2014" name="Int. J. Syst. Evol. Microbiol.">
        <title>Complete genome sequence of Corynebacterium casei LMG S-19264T (=DSM 44701T), isolated from a smear-ripened cheese.</title>
        <authorList>
            <consortium name="US DOE Joint Genome Institute (JGI-PGF)"/>
            <person name="Walter F."/>
            <person name="Albersmeier A."/>
            <person name="Kalinowski J."/>
            <person name="Ruckert C."/>
        </authorList>
    </citation>
    <scope>NUCLEOTIDE SEQUENCE</scope>
    <source>
        <strain evidence="3">VKM Ac-1958</strain>
    </source>
</reference>